<dbReference type="InterPro" id="IPR016032">
    <property type="entry name" value="Sig_transdc_resp-reg_C-effctor"/>
</dbReference>
<keyword evidence="3 4" id="KW-0238">DNA-binding</keyword>
<dbReference type="RefSeq" id="WP_386434823.1">
    <property type="nucleotide sequence ID" value="NZ_JBHSBB010000022.1"/>
</dbReference>
<gene>
    <name evidence="7" type="ORF">ACFO3J_27715</name>
</gene>
<dbReference type="InterPro" id="IPR027417">
    <property type="entry name" value="P-loop_NTPase"/>
</dbReference>
<evidence type="ECO:0000313" key="7">
    <source>
        <dbReference type="EMBL" id="MFC4035229.1"/>
    </source>
</evidence>
<accession>A0ABV8HWD1</accession>
<protein>
    <submittedName>
        <fullName evidence="7">BTAD domain-containing putative transcriptional regulator</fullName>
    </submittedName>
</protein>
<dbReference type="SUPFAM" id="SSF52540">
    <property type="entry name" value="P-loop containing nucleoside triphosphate hydrolases"/>
    <property type="match status" value="1"/>
</dbReference>
<dbReference type="InterPro" id="IPR036388">
    <property type="entry name" value="WH-like_DNA-bd_sf"/>
</dbReference>
<evidence type="ECO:0000256" key="2">
    <source>
        <dbReference type="ARBA" id="ARBA00023012"/>
    </source>
</evidence>
<dbReference type="CDD" id="cd15831">
    <property type="entry name" value="BTAD"/>
    <property type="match status" value="1"/>
</dbReference>
<dbReference type="InterPro" id="IPR011990">
    <property type="entry name" value="TPR-like_helical_dom_sf"/>
</dbReference>
<evidence type="ECO:0000313" key="8">
    <source>
        <dbReference type="Proteomes" id="UP001595765"/>
    </source>
</evidence>
<dbReference type="InterPro" id="IPR001867">
    <property type="entry name" value="OmpR/PhoB-type_DNA-bd"/>
</dbReference>
<feature type="DNA-binding region" description="OmpR/PhoB-type" evidence="4">
    <location>
        <begin position="1"/>
        <end position="90"/>
    </location>
</feature>
<dbReference type="Proteomes" id="UP001595765">
    <property type="component" value="Unassembled WGS sequence"/>
</dbReference>
<proteinExistence type="inferred from homology"/>
<dbReference type="PANTHER" id="PTHR47691:SF3">
    <property type="entry name" value="HTH-TYPE TRANSCRIPTIONAL REGULATOR RV0890C-RELATED"/>
    <property type="match status" value="1"/>
</dbReference>
<dbReference type="PROSITE" id="PS51755">
    <property type="entry name" value="OMPR_PHOB"/>
    <property type="match status" value="1"/>
</dbReference>
<keyword evidence="8" id="KW-1185">Reference proteome</keyword>
<reference evidence="8" key="1">
    <citation type="journal article" date="2019" name="Int. J. Syst. Evol. Microbiol.">
        <title>The Global Catalogue of Microorganisms (GCM) 10K type strain sequencing project: providing services to taxonomists for standard genome sequencing and annotation.</title>
        <authorList>
            <consortium name="The Broad Institute Genomics Platform"/>
            <consortium name="The Broad Institute Genome Sequencing Center for Infectious Disease"/>
            <person name="Wu L."/>
            <person name="Ma J."/>
        </authorList>
    </citation>
    <scope>NUCLEOTIDE SEQUENCE [LARGE SCALE GENOMIC DNA]</scope>
    <source>
        <strain evidence="8">CGMCC 4.7237</strain>
    </source>
</reference>
<dbReference type="InterPro" id="IPR005158">
    <property type="entry name" value="BTAD"/>
</dbReference>
<dbReference type="EMBL" id="JBHSBB010000022">
    <property type="protein sequence ID" value="MFC4035229.1"/>
    <property type="molecule type" value="Genomic_DNA"/>
</dbReference>
<feature type="region of interest" description="Disordered" evidence="5">
    <location>
        <begin position="238"/>
        <end position="359"/>
    </location>
</feature>
<dbReference type="Gene3D" id="3.40.50.300">
    <property type="entry name" value="P-loop containing nucleotide triphosphate hydrolases"/>
    <property type="match status" value="1"/>
</dbReference>
<feature type="compositionally biased region" description="Gly residues" evidence="5">
    <location>
        <begin position="318"/>
        <end position="333"/>
    </location>
</feature>
<feature type="compositionally biased region" description="Gly residues" evidence="5">
    <location>
        <begin position="295"/>
        <end position="310"/>
    </location>
</feature>
<evidence type="ECO:0000256" key="3">
    <source>
        <dbReference type="ARBA" id="ARBA00023125"/>
    </source>
</evidence>
<feature type="region of interest" description="Disordered" evidence="5">
    <location>
        <begin position="705"/>
        <end position="726"/>
    </location>
</feature>
<feature type="domain" description="OmpR/PhoB-type" evidence="6">
    <location>
        <begin position="1"/>
        <end position="90"/>
    </location>
</feature>
<name>A0ABV8HWD1_9ACTN</name>
<comment type="similarity">
    <text evidence="1">Belongs to the AfsR/DnrI/RedD regulatory family.</text>
</comment>
<comment type="caution">
    <text evidence="7">The sequence shown here is derived from an EMBL/GenBank/DDBJ whole genome shotgun (WGS) entry which is preliminary data.</text>
</comment>
<dbReference type="Pfam" id="PF00486">
    <property type="entry name" value="Trans_reg_C"/>
    <property type="match status" value="1"/>
</dbReference>
<dbReference type="PANTHER" id="PTHR47691">
    <property type="entry name" value="REGULATOR-RELATED"/>
    <property type="match status" value="1"/>
</dbReference>
<dbReference type="Gene3D" id="1.25.40.10">
    <property type="entry name" value="Tetratricopeptide repeat domain"/>
    <property type="match status" value="2"/>
</dbReference>
<dbReference type="Pfam" id="PF03704">
    <property type="entry name" value="BTAD"/>
    <property type="match status" value="1"/>
</dbReference>
<feature type="region of interest" description="Disordered" evidence="5">
    <location>
        <begin position="381"/>
        <end position="411"/>
    </location>
</feature>
<dbReference type="InterPro" id="IPR049945">
    <property type="entry name" value="AAA_22"/>
</dbReference>
<dbReference type="SMART" id="SM01043">
    <property type="entry name" value="BTAD"/>
    <property type="match status" value="1"/>
</dbReference>
<evidence type="ECO:0000259" key="6">
    <source>
        <dbReference type="PROSITE" id="PS51755"/>
    </source>
</evidence>
<evidence type="ECO:0000256" key="5">
    <source>
        <dbReference type="SAM" id="MobiDB-lite"/>
    </source>
</evidence>
<keyword evidence="2" id="KW-0902">Two-component regulatory system</keyword>
<dbReference type="SUPFAM" id="SSF48452">
    <property type="entry name" value="TPR-like"/>
    <property type="match status" value="2"/>
</dbReference>
<dbReference type="Pfam" id="PF13401">
    <property type="entry name" value="AAA_22"/>
    <property type="match status" value="1"/>
</dbReference>
<evidence type="ECO:0000256" key="1">
    <source>
        <dbReference type="ARBA" id="ARBA00005820"/>
    </source>
</evidence>
<dbReference type="Gene3D" id="1.10.10.10">
    <property type="entry name" value="Winged helix-like DNA-binding domain superfamily/Winged helix DNA-binding domain"/>
    <property type="match status" value="1"/>
</dbReference>
<feature type="compositionally biased region" description="Gly residues" evidence="5">
    <location>
        <begin position="247"/>
        <end position="272"/>
    </location>
</feature>
<feature type="compositionally biased region" description="Gly residues" evidence="5">
    <location>
        <begin position="381"/>
        <end position="410"/>
    </location>
</feature>
<evidence type="ECO:0000256" key="4">
    <source>
        <dbReference type="PROSITE-ProRule" id="PRU01091"/>
    </source>
</evidence>
<sequence length="1291" mass="136160">MRYAILGTTQALRDDGTPATLAGGRLRALLTALALRPGRVVGAETLIGEVWDGDPPAGPTGALQALVGRLRRAIGHEAVASVDGGYRLEVARDEVDLYRFERLAEEGARALGDGDPVKASGLLGDALALWRGPALADLPDRGTAAVRVEAHRLDARRHRLTAELRLGRAGQILPELAELAAGHPLDEPLRALHIRALRAAGRTADALAAYEAVRRDLADRLGTDPSVELRMLHAELLAPAPLPPPGGSGGSGAEAGGSPAGTGAGGPGGRGPIGARPERGGAAEDWPAGARRDGVGGSPAGAGAGQGGPAEGEPTRGGAVGGQPPGTGRGTAGGCPPAPGRNATADGDRSGAGQGAPAGGYWSSAGRGVAVDGDASGVGAAGPVGGAGGPAGQEGGAGRRGAGGGGGRLPGNGRARLTSFVGREADLAAVEGDLGRARLVTITGPGGTGKTRLSQEAGDRVAGRWADGVWYAELAPVSDPRTLPEAVISSLGLRDTLLHTGSAAEAAIAAETKAKDPARQLADYCAGRDLLLVLDNCEHVIDAAATLTELLLASCPGVSVLATSREPLGVPGELVRPLDPLPDPPALRLLADRGAAARPGFSVEDDPVACAELCRRLDGLPLAIELAAARLRSMSPRQLADRLDDRFRLLTGGSRTLLPRQQTLRAVVDWSWDLLDPPERVLLRRLAVFRGGWTLEAAEAICADPPDTRAAPAAPAPESPADPAADRIDAPDAAALLSSLVDKSLVLADLTAGGARYRMLETIHEYAAERLDATGERPAVERRHIAYFREYARTADPLLRGTQQLVWFDRLETEHENLRAALRRAVAAGDEQEALMLVLGCNWFWEVRNYASERRYWPGTVSAMAPDPFAEPPNLVPVERGPLEDPPPLRGERLLEARRHARFIDLASRDGEGEWWTDPALMRIGKALIDSYPPHLPQSARVPGILRAYGAFFSGEFDRLHLLLDETVACCRAYDRTWELAYALQLRAKVNNDVRERRQEAFRDISESRRLFERLGDEWGMAETLSAEAEAAGNAGDWPRAVECCVQGIALARRIGSHQHVPNLTVRMGDALINCGEWDEGVRLLHEGIEDAERFGSTSDGASFFGKILLVGALGRHDDAAEALELIDETMRRNENAGPGIPGFVGGMLRGVKGALLGKLGEPEQGLALLSEGLDELADHPLTNVITPRLAVLLAPAGIRLLRMLGAPDGAPPRQADRDGRNHRRLRRAAALVGAHDRLRPSAIPPAEQRELDEDIALLRALLGEEVFDAEYAEGEGLPFEEAFALMRDMD</sequence>
<organism evidence="7 8">
    <name type="scientific">Streptomyces polygonati</name>
    <dbReference type="NCBI Taxonomy" id="1617087"/>
    <lineage>
        <taxon>Bacteria</taxon>
        <taxon>Bacillati</taxon>
        <taxon>Actinomycetota</taxon>
        <taxon>Actinomycetes</taxon>
        <taxon>Kitasatosporales</taxon>
        <taxon>Streptomycetaceae</taxon>
        <taxon>Streptomyces</taxon>
    </lineage>
</organism>
<dbReference type="SUPFAM" id="SSF46894">
    <property type="entry name" value="C-terminal effector domain of the bipartite response regulators"/>
    <property type="match status" value="1"/>
</dbReference>
<dbReference type="SMART" id="SM00862">
    <property type="entry name" value="Trans_reg_C"/>
    <property type="match status" value="1"/>
</dbReference>